<gene>
    <name evidence="4" type="ORF">SGA02_20020</name>
</gene>
<dbReference type="PIRSF" id="PIRSF001235">
    <property type="entry name" value="Amidase_carbamoylase"/>
    <property type="match status" value="1"/>
</dbReference>
<dbReference type="GO" id="GO:0016787">
    <property type="term" value="F:hydrolase activity"/>
    <property type="evidence" value="ECO:0007669"/>
    <property type="project" value="UniProtKB-KW"/>
</dbReference>
<dbReference type="NCBIfam" id="TIGR01879">
    <property type="entry name" value="hydantase"/>
    <property type="match status" value="1"/>
</dbReference>
<dbReference type="PANTHER" id="PTHR32494:SF5">
    <property type="entry name" value="ALLANTOATE AMIDOHYDROLASE"/>
    <property type="match status" value="1"/>
</dbReference>
<dbReference type="Pfam" id="PF01546">
    <property type="entry name" value="Peptidase_M20"/>
    <property type="match status" value="1"/>
</dbReference>
<dbReference type="InterPro" id="IPR002933">
    <property type="entry name" value="Peptidase_M20"/>
</dbReference>
<protein>
    <submittedName>
        <fullName evidence="4">Zn-dependent hydrolase</fullName>
    </submittedName>
</protein>
<evidence type="ECO:0000313" key="4">
    <source>
        <dbReference type="EMBL" id="GEQ06174.1"/>
    </source>
</evidence>
<dbReference type="Gene3D" id="3.30.70.360">
    <property type="match status" value="1"/>
</dbReference>
<evidence type="ECO:0000256" key="1">
    <source>
        <dbReference type="ARBA" id="ARBA00006153"/>
    </source>
</evidence>
<dbReference type="InterPro" id="IPR036264">
    <property type="entry name" value="Bact_exopeptidase_dim_dom"/>
</dbReference>
<organism evidence="4 5">
    <name type="scientific">Staphylococcus gallinarum</name>
    <dbReference type="NCBI Taxonomy" id="1293"/>
    <lineage>
        <taxon>Bacteria</taxon>
        <taxon>Bacillati</taxon>
        <taxon>Bacillota</taxon>
        <taxon>Bacilli</taxon>
        <taxon>Bacillales</taxon>
        <taxon>Staphylococcaceae</taxon>
        <taxon>Staphylococcus</taxon>
    </lineage>
</organism>
<dbReference type="RefSeq" id="WP_042737897.1">
    <property type="nucleotide sequence ID" value="NZ_BKAX01000006.1"/>
</dbReference>
<dbReference type="Gene3D" id="3.40.630.10">
    <property type="entry name" value="Zn peptidases"/>
    <property type="match status" value="1"/>
</dbReference>
<evidence type="ECO:0000256" key="2">
    <source>
        <dbReference type="ARBA" id="ARBA00022801"/>
    </source>
</evidence>
<dbReference type="PANTHER" id="PTHR32494">
    <property type="entry name" value="ALLANTOATE DEIMINASE-RELATED"/>
    <property type="match status" value="1"/>
</dbReference>
<evidence type="ECO:0000313" key="5">
    <source>
        <dbReference type="Proteomes" id="UP000321057"/>
    </source>
</evidence>
<feature type="domain" description="Peptidase M20 dimerisation" evidence="3">
    <location>
        <begin position="218"/>
        <end position="313"/>
    </location>
</feature>
<dbReference type="InterPro" id="IPR010158">
    <property type="entry name" value="Amidase_Cbmase"/>
</dbReference>
<evidence type="ECO:0000259" key="3">
    <source>
        <dbReference type="Pfam" id="PF07687"/>
    </source>
</evidence>
<comment type="similarity">
    <text evidence="1">Belongs to the peptidase M20 family.</text>
</comment>
<keyword evidence="5" id="KW-1185">Reference proteome</keyword>
<keyword evidence="2 4" id="KW-0378">Hydrolase</keyword>
<comment type="caution">
    <text evidence="4">The sequence shown here is derived from an EMBL/GenBank/DDBJ whole genome shotgun (WGS) entry which is preliminary data.</text>
</comment>
<dbReference type="SUPFAM" id="SSF55031">
    <property type="entry name" value="Bacterial exopeptidase dimerisation domain"/>
    <property type="match status" value="1"/>
</dbReference>
<reference evidence="4 5" key="1">
    <citation type="submission" date="2019-07" db="EMBL/GenBank/DDBJ databases">
        <title>Whole genome shotgun sequence of Staphylococcus gallinarum NBRC 109767.</title>
        <authorList>
            <person name="Hosoyama A."/>
            <person name="Uohara A."/>
            <person name="Ohji S."/>
            <person name="Ichikawa N."/>
        </authorList>
    </citation>
    <scope>NUCLEOTIDE SEQUENCE [LARGE SCALE GENOMIC DNA]</scope>
    <source>
        <strain evidence="4 5">NBRC 109767</strain>
    </source>
</reference>
<sequence length="413" mass="45695">MNFDLNKNSQRIIADLQELATLTSDENGAQRVAWTPIWEEARNWFLEKIKPHTTDIFKDSAGNMWFKLQGKSDKSIIIGSHLDSVPNGGWLDGALGVISGLEVLRHFSEAQIVPQHSIYIVDWADEEGARYGYSCLGSSAASGSVNISEFTNRVDNEGIPFKMAISKHGLNIDTFTDAHKTFQNKINELIAYLEFHIEQGPVLEQTNKDVAAVYGAAGVERYYIDFYGQSAHAGSFPTEMRQDAFLAAATASLKFRDLALKYNAVCTVGEVNVTPGVVTIVPGQCTISIDMRSINKDDLAAMLSEAQNISQTSAQQFDCTVSWRKIYSVSPQIFDSNLVDICKTAVAEEIGESNQMYSGPLHDAVEMNKLIPTVMMFVMSKNGISHDKDEDTPINQLTTGIRAYLRLIDKVLN</sequence>
<dbReference type="Proteomes" id="UP000321057">
    <property type="component" value="Unassembled WGS sequence"/>
</dbReference>
<dbReference type="EMBL" id="BKAX01000006">
    <property type="protein sequence ID" value="GEQ06174.1"/>
    <property type="molecule type" value="Genomic_DNA"/>
</dbReference>
<name>A0ABQ0Y445_STAGA</name>
<dbReference type="SUPFAM" id="SSF53187">
    <property type="entry name" value="Zn-dependent exopeptidases"/>
    <property type="match status" value="1"/>
</dbReference>
<accession>A0ABQ0Y445</accession>
<dbReference type="Pfam" id="PF07687">
    <property type="entry name" value="M20_dimer"/>
    <property type="match status" value="1"/>
</dbReference>
<dbReference type="InterPro" id="IPR011650">
    <property type="entry name" value="Peptidase_M20_dimer"/>
</dbReference>
<proteinExistence type="inferred from homology"/>